<dbReference type="Pfam" id="PF00486">
    <property type="entry name" value="Trans_reg_C"/>
    <property type="match status" value="1"/>
</dbReference>
<gene>
    <name evidence="10" type="ORF">DSM107010_35580</name>
</gene>
<dbReference type="GO" id="GO:0005829">
    <property type="term" value="C:cytosol"/>
    <property type="evidence" value="ECO:0007669"/>
    <property type="project" value="TreeGrafter"/>
</dbReference>
<evidence type="ECO:0000256" key="6">
    <source>
        <dbReference type="PROSITE-ProRule" id="PRU00169"/>
    </source>
</evidence>
<dbReference type="Gene3D" id="6.10.250.690">
    <property type="match status" value="1"/>
</dbReference>
<evidence type="ECO:0000259" key="9">
    <source>
        <dbReference type="PROSITE" id="PS51755"/>
    </source>
</evidence>
<protein>
    <submittedName>
        <fullName evidence="10">DNA-binding response regulator</fullName>
    </submittedName>
</protein>
<feature type="domain" description="OmpR/PhoB-type" evidence="9">
    <location>
        <begin position="128"/>
        <end position="222"/>
    </location>
</feature>
<keyword evidence="2" id="KW-0902">Two-component regulatory system</keyword>
<feature type="modified residue" description="4-aspartylphosphate" evidence="6">
    <location>
        <position position="52"/>
    </location>
</feature>
<keyword evidence="3" id="KW-0805">Transcription regulation</keyword>
<reference evidence="10 11" key="1">
    <citation type="journal article" date="2019" name="Genome Biol. Evol.">
        <title>Day and night: Metabolic profiles and evolutionary relationships of six axenic non-marine cyanobacteria.</title>
        <authorList>
            <person name="Will S.E."/>
            <person name="Henke P."/>
            <person name="Boedeker C."/>
            <person name="Huang S."/>
            <person name="Brinkmann H."/>
            <person name="Rohde M."/>
            <person name="Jarek M."/>
            <person name="Friedl T."/>
            <person name="Seufert S."/>
            <person name="Schumacher M."/>
            <person name="Overmann J."/>
            <person name="Neumann-Schaal M."/>
            <person name="Petersen J."/>
        </authorList>
    </citation>
    <scope>NUCLEOTIDE SEQUENCE [LARGE SCALE GENOMIC DNA]</scope>
    <source>
        <strain evidence="10 11">SAG 39.79</strain>
    </source>
</reference>
<dbReference type="SUPFAM" id="SSF46894">
    <property type="entry name" value="C-terminal effector domain of the bipartite response regulators"/>
    <property type="match status" value="1"/>
</dbReference>
<dbReference type="Gene3D" id="1.10.10.10">
    <property type="entry name" value="Winged helix-like DNA-binding domain superfamily/Winged helix DNA-binding domain"/>
    <property type="match status" value="1"/>
</dbReference>
<feature type="DNA-binding region" description="OmpR/PhoB-type" evidence="7">
    <location>
        <begin position="128"/>
        <end position="222"/>
    </location>
</feature>
<feature type="domain" description="Response regulatory" evidence="8">
    <location>
        <begin position="3"/>
        <end position="117"/>
    </location>
</feature>
<keyword evidence="4 7" id="KW-0238">DNA-binding</keyword>
<evidence type="ECO:0000256" key="5">
    <source>
        <dbReference type="ARBA" id="ARBA00023163"/>
    </source>
</evidence>
<evidence type="ECO:0000256" key="7">
    <source>
        <dbReference type="PROSITE-ProRule" id="PRU01091"/>
    </source>
</evidence>
<dbReference type="GO" id="GO:0032993">
    <property type="term" value="C:protein-DNA complex"/>
    <property type="evidence" value="ECO:0007669"/>
    <property type="project" value="TreeGrafter"/>
</dbReference>
<dbReference type="GO" id="GO:0006355">
    <property type="term" value="P:regulation of DNA-templated transcription"/>
    <property type="evidence" value="ECO:0007669"/>
    <property type="project" value="InterPro"/>
</dbReference>
<accession>A0AB37UIJ9</accession>
<dbReference type="SUPFAM" id="SSF52172">
    <property type="entry name" value="CheY-like"/>
    <property type="match status" value="1"/>
</dbReference>
<dbReference type="FunFam" id="3.40.50.2300:FF:000002">
    <property type="entry name" value="DNA-binding response regulator PhoP"/>
    <property type="match status" value="1"/>
</dbReference>
<dbReference type="PANTHER" id="PTHR48111">
    <property type="entry name" value="REGULATOR OF RPOS"/>
    <property type="match status" value="1"/>
</dbReference>
<dbReference type="EMBL" id="RSCK01000030">
    <property type="protein sequence ID" value="RUT11164.1"/>
    <property type="molecule type" value="Genomic_DNA"/>
</dbReference>
<evidence type="ECO:0000259" key="8">
    <source>
        <dbReference type="PROSITE" id="PS50110"/>
    </source>
</evidence>
<dbReference type="Pfam" id="PF00072">
    <property type="entry name" value="Response_reg"/>
    <property type="match status" value="1"/>
</dbReference>
<evidence type="ECO:0000313" key="10">
    <source>
        <dbReference type="EMBL" id="RUT11164.1"/>
    </source>
</evidence>
<organism evidence="10 11">
    <name type="scientific">Chroococcidiopsis cubana SAG 39.79</name>
    <dbReference type="NCBI Taxonomy" id="388085"/>
    <lineage>
        <taxon>Bacteria</taxon>
        <taxon>Bacillati</taxon>
        <taxon>Cyanobacteriota</taxon>
        <taxon>Cyanophyceae</taxon>
        <taxon>Chroococcidiopsidales</taxon>
        <taxon>Chroococcidiopsidaceae</taxon>
        <taxon>Chroococcidiopsis</taxon>
    </lineage>
</organism>
<dbReference type="Proteomes" id="UP000282574">
    <property type="component" value="Unassembled WGS sequence"/>
</dbReference>
<dbReference type="Gene3D" id="3.40.50.2300">
    <property type="match status" value="1"/>
</dbReference>
<evidence type="ECO:0000256" key="3">
    <source>
        <dbReference type="ARBA" id="ARBA00023015"/>
    </source>
</evidence>
<keyword evidence="11" id="KW-1185">Reference proteome</keyword>
<evidence type="ECO:0000256" key="2">
    <source>
        <dbReference type="ARBA" id="ARBA00023012"/>
    </source>
</evidence>
<dbReference type="FunFam" id="1.10.10.10:FF:000005">
    <property type="entry name" value="Two-component system response regulator"/>
    <property type="match status" value="1"/>
</dbReference>
<dbReference type="AlphaFoldDB" id="A0AB37UIJ9"/>
<dbReference type="InterPro" id="IPR039420">
    <property type="entry name" value="WalR-like"/>
</dbReference>
<evidence type="ECO:0000256" key="4">
    <source>
        <dbReference type="ARBA" id="ARBA00023125"/>
    </source>
</evidence>
<dbReference type="PANTHER" id="PTHR48111:SF38">
    <property type="entry name" value="TWO-COMPONENT RESPONSE REGULATOR"/>
    <property type="match status" value="1"/>
</dbReference>
<keyword evidence="5" id="KW-0804">Transcription</keyword>
<proteinExistence type="predicted"/>
<dbReference type="InterPro" id="IPR036388">
    <property type="entry name" value="WH-like_DNA-bd_sf"/>
</dbReference>
<name>A0AB37UIJ9_9CYAN</name>
<dbReference type="PROSITE" id="PS50110">
    <property type="entry name" value="RESPONSE_REGULATORY"/>
    <property type="match status" value="1"/>
</dbReference>
<dbReference type="InterPro" id="IPR011006">
    <property type="entry name" value="CheY-like_superfamily"/>
</dbReference>
<evidence type="ECO:0000313" key="11">
    <source>
        <dbReference type="Proteomes" id="UP000282574"/>
    </source>
</evidence>
<dbReference type="GO" id="GO:0000976">
    <property type="term" value="F:transcription cis-regulatory region binding"/>
    <property type="evidence" value="ECO:0007669"/>
    <property type="project" value="TreeGrafter"/>
</dbReference>
<dbReference type="InterPro" id="IPR001789">
    <property type="entry name" value="Sig_transdc_resp-reg_receiver"/>
</dbReference>
<dbReference type="GO" id="GO:0000156">
    <property type="term" value="F:phosphorelay response regulator activity"/>
    <property type="evidence" value="ECO:0007669"/>
    <property type="project" value="TreeGrafter"/>
</dbReference>
<dbReference type="CDD" id="cd00383">
    <property type="entry name" value="trans_reg_C"/>
    <property type="match status" value="1"/>
</dbReference>
<dbReference type="SMART" id="SM00448">
    <property type="entry name" value="REC"/>
    <property type="match status" value="1"/>
</dbReference>
<dbReference type="RefSeq" id="WP_015152661.1">
    <property type="nucleotide sequence ID" value="NZ_JAVKZF010000002.1"/>
</dbReference>
<dbReference type="InterPro" id="IPR016032">
    <property type="entry name" value="Sig_transdc_resp-reg_C-effctor"/>
</dbReference>
<dbReference type="InterPro" id="IPR001867">
    <property type="entry name" value="OmpR/PhoB-type_DNA-bd"/>
</dbReference>
<dbReference type="PROSITE" id="PS51755">
    <property type="entry name" value="OMPR_PHOB"/>
    <property type="match status" value="1"/>
</dbReference>
<sequence length="224" mass="25388">MSRILIVEDEPRISAFIEKGLKANGYTVSVVRDGDEALLVANSKDFDLMILDIGLPRQDGWTILSTLRGQGEYLPIVILTARDDVNDKVAGLEGGADDYMTKPFRFEELLARVRLRLRDKTQSVTKEIAELKAGNLVLDLRLRQVRIGDRSIELSAKEFTLIETFLRHPNQVLSREQLLSAVWGYDYDPGSNIVDVYVGYLRKKISSHLIETVRGMGYRFVSQQ</sequence>
<dbReference type="CDD" id="cd19935">
    <property type="entry name" value="REC_OmpR_CusR-like"/>
    <property type="match status" value="1"/>
</dbReference>
<comment type="caution">
    <text evidence="10">The sequence shown here is derived from an EMBL/GenBank/DDBJ whole genome shotgun (WGS) entry which is preliminary data.</text>
</comment>
<evidence type="ECO:0000256" key="1">
    <source>
        <dbReference type="ARBA" id="ARBA00022553"/>
    </source>
</evidence>
<dbReference type="SMART" id="SM00862">
    <property type="entry name" value="Trans_reg_C"/>
    <property type="match status" value="1"/>
</dbReference>
<keyword evidence="1 6" id="KW-0597">Phosphoprotein</keyword>